<comment type="caution">
    <text evidence="1">The sequence shown here is derived from an EMBL/GenBank/DDBJ whole genome shotgun (WGS) entry which is preliminary data.</text>
</comment>
<dbReference type="RefSeq" id="WP_344900919.1">
    <property type="nucleotide sequence ID" value="NZ_BAABAS010000019.1"/>
</dbReference>
<dbReference type="PANTHER" id="PTHR40045:SF1">
    <property type="entry name" value="YQCI_YCGG FAMILY PROTEIN"/>
    <property type="match status" value="1"/>
</dbReference>
<sequence>MRQPKTSRSNAAIESAIAEWIRGTEFSCLAAKAAERRGLVTEVQVGPLGEDRTVPELHRELEKFTTETLTESENFATFVAVFDGPDGLTEDQFEAALWAELSALHEFDQGRYSWARGVNPDPDSSTFAFSVAEHPFFVVGLHPGSSRVSRRFSQPAMVFNSHHQFRRLKESGVYAGLQRRIRQREVRLQGSVNPNLAEFGEQSEARQYSGRAVEKDWKCPFAHESLEKDR</sequence>
<proteinExistence type="predicted"/>
<dbReference type="Pfam" id="PF08892">
    <property type="entry name" value="YqcI_YcgG"/>
    <property type="match status" value="1"/>
</dbReference>
<keyword evidence="2" id="KW-1185">Reference proteome</keyword>
<dbReference type="Proteomes" id="UP001501710">
    <property type="component" value="Unassembled WGS sequence"/>
</dbReference>
<reference evidence="2" key="1">
    <citation type="journal article" date="2019" name="Int. J. Syst. Evol. Microbiol.">
        <title>The Global Catalogue of Microorganisms (GCM) 10K type strain sequencing project: providing services to taxonomists for standard genome sequencing and annotation.</title>
        <authorList>
            <consortium name="The Broad Institute Genomics Platform"/>
            <consortium name="The Broad Institute Genome Sequencing Center for Infectious Disease"/>
            <person name="Wu L."/>
            <person name="Ma J."/>
        </authorList>
    </citation>
    <scope>NUCLEOTIDE SEQUENCE [LARGE SCALE GENOMIC DNA]</scope>
    <source>
        <strain evidence="2">JCM 17440</strain>
    </source>
</reference>
<gene>
    <name evidence="1" type="primary">gntA</name>
    <name evidence="1" type="ORF">GCM10022254_51020</name>
</gene>
<evidence type="ECO:0000313" key="1">
    <source>
        <dbReference type="EMBL" id="GAA4237784.1"/>
    </source>
</evidence>
<dbReference type="NCBIfam" id="NF041366">
    <property type="entry name" value="GntA_guanitoxin"/>
    <property type="match status" value="1"/>
</dbReference>
<dbReference type="EMBL" id="BAABAS010000019">
    <property type="protein sequence ID" value="GAA4237784.1"/>
    <property type="molecule type" value="Genomic_DNA"/>
</dbReference>
<protein>
    <submittedName>
        <fullName evidence="1">Guanitoxin biosynthesis heme-dependent pre-guanitoxin N-hydroxylase GntA</fullName>
    </submittedName>
</protein>
<name>A0ABP8CD68_9ACTN</name>
<dbReference type="PANTHER" id="PTHR40045">
    <property type="entry name" value="YCGG FAMILY PROTEIN"/>
    <property type="match status" value="1"/>
</dbReference>
<dbReference type="InterPro" id="IPR014988">
    <property type="entry name" value="Uncharacterised_YqcI/YcgG"/>
</dbReference>
<accession>A0ABP8CD68</accession>
<evidence type="ECO:0000313" key="2">
    <source>
        <dbReference type="Proteomes" id="UP001501710"/>
    </source>
</evidence>
<organism evidence="1 2">
    <name type="scientific">Actinomadura meridiana</name>
    <dbReference type="NCBI Taxonomy" id="559626"/>
    <lineage>
        <taxon>Bacteria</taxon>
        <taxon>Bacillati</taxon>
        <taxon>Actinomycetota</taxon>
        <taxon>Actinomycetes</taxon>
        <taxon>Streptosporangiales</taxon>
        <taxon>Thermomonosporaceae</taxon>
        <taxon>Actinomadura</taxon>
    </lineage>
</organism>